<evidence type="ECO:0000313" key="1">
    <source>
        <dbReference type="EMBL" id="RUT64264.1"/>
    </source>
</evidence>
<name>A0A433ZQ63_MORMO</name>
<proteinExistence type="predicted"/>
<dbReference type="EMBL" id="NRQY01000003">
    <property type="protein sequence ID" value="RUT64264.1"/>
    <property type="molecule type" value="Genomic_DNA"/>
</dbReference>
<dbReference type="Proteomes" id="UP000286908">
    <property type="component" value="Unassembled WGS sequence"/>
</dbReference>
<dbReference type="OrthoDB" id="7028390at2"/>
<gene>
    <name evidence="1" type="ORF">CKG00_18030</name>
</gene>
<comment type="caution">
    <text evidence="1">The sequence shown here is derived from an EMBL/GenBank/DDBJ whole genome shotgun (WGS) entry which is preliminary data.</text>
</comment>
<dbReference type="AlphaFoldDB" id="A0A433ZQ63"/>
<sequence length="150" mass="16191">MANGLEKYLNDLAERLDSLEVRAGFLGGGTYPDGTSIATVAYSNEYGAPGNNQPPRPFFRNAISEKQGEWSDAVARGIKAGLDGRGVLEAVGAKIKGDIQTSIAEFSDPPLKESTLRARRTRKVMPNSSTKPLVDTRVMIGDVNYEVTDD</sequence>
<protein>
    <recommendedName>
        <fullName evidence="3">Bacteriophage protein</fullName>
    </recommendedName>
</protein>
<accession>A0A433ZQ63</accession>
<reference evidence="1 2" key="1">
    <citation type="submission" date="2017-08" db="EMBL/GenBank/DDBJ databases">
        <title>Draft genome sequence of pheromone producing symbiont Morganella morganii, of the female New Zealand grass grub Costelytra giveni.</title>
        <authorList>
            <person name="Laugraud A."/>
            <person name="Young S.D."/>
            <person name="Hurst M.H."/>
        </authorList>
    </citation>
    <scope>NUCLEOTIDE SEQUENCE [LARGE SCALE GENOMIC DNA]</scope>
    <source>
        <strain evidence="1 2">MMsCG</strain>
    </source>
</reference>
<evidence type="ECO:0000313" key="2">
    <source>
        <dbReference type="Proteomes" id="UP000286908"/>
    </source>
</evidence>
<organism evidence="1 2">
    <name type="scientific">Morganella morganii</name>
    <name type="common">Proteus morganii</name>
    <dbReference type="NCBI Taxonomy" id="582"/>
    <lineage>
        <taxon>Bacteria</taxon>
        <taxon>Pseudomonadati</taxon>
        <taxon>Pseudomonadota</taxon>
        <taxon>Gammaproteobacteria</taxon>
        <taxon>Enterobacterales</taxon>
        <taxon>Morganellaceae</taxon>
        <taxon>Morganella</taxon>
    </lineage>
</organism>
<evidence type="ECO:0008006" key="3">
    <source>
        <dbReference type="Google" id="ProtNLM"/>
    </source>
</evidence>